<dbReference type="InterPro" id="IPR013974">
    <property type="entry name" value="SAF"/>
</dbReference>
<dbReference type="EMBL" id="CP019454">
    <property type="protein sequence ID" value="AUW94787.1"/>
    <property type="molecule type" value="Genomic_DNA"/>
</dbReference>
<dbReference type="SMART" id="SM00858">
    <property type="entry name" value="SAF"/>
    <property type="match status" value="1"/>
</dbReference>
<name>A0ABM6RTJ5_9FIRM</name>
<reference evidence="2 3" key="1">
    <citation type="journal article" date="2019" name="Sci. Rep.">
        <title>Sulfobacillus thermotolerans: new insights into resistance and metabolic capacities of acidophilic chemolithotrophs.</title>
        <authorList>
            <person name="Panyushkina A.E."/>
            <person name="Babenko V.V."/>
            <person name="Nikitina A.S."/>
            <person name="Selezneva O.V."/>
            <person name="Tsaplina I.A."/>
            <person name="Letarova M.A."/>
            <person name="Kostryukova E.S."/>
            <person name="Letarov A.V."/>
        </authorList>
    </citation>
    <scope>NUCLEOTIDE SEQUENCE [LARGE SCALE GENOMIC DNA]</scope>
    <source>
        <strain evidence="2 3">Kr1</strain>
    </source>
</reference>
<evidence type="ECO:0000313" key="2">
    <source>
        <dbReference type="EMBL" id="AUW94787.1"/>
    </source>
</evidence>
<dbReference type="Pfam" id="PF08666">
    <property type="entry name" value="SAF"/>
    <property type="match status" value="1"/>
</dbReference>
<dbReference type="Proteomes" id="UP000325292">
    <property type="component" value="Chromosome"/>
</dbReference>
<dbReference type="InterPro" id="IPR031571">
    <property type="entry name" value="RcpC_dom"/>
</dbReference>
<dbReference type="CDD" id="cd11614">
    <property type="entry name" value="SAF_CpaB_FlgA_like"/>
    <property type="match status" value="1"/>
</dbReference>
<organism evidence="2 3">
    <name type="scientific">Sulfobacillus thermotolerans</name>
    <dbReference type="NCBI Taxonomy" id="338644"/>
    <lineage>
        <taxon>Bacteria</taxon>
        <taxon>Bacillati</taxon>
        <taxon>Bacillota</taxon>
        <taxon>Clostridia</taxon>
        <taxon>Eubacteriales</taxon>
        <taxon>Clostridiales Family XVII. Incertae Sedis</taxon>
        <taxon>Sulfobacillus</taxon>
    </lineage>
</organism>
<protein>
    <submittedName>
        <fullName evidence="2">Flp pilus assembly protein CpaB</fullName>
    </submittedName>
</protein>
<dbReference type="Pfam" id="PF16976">
    <property type="entry name" value="RcpC"/>
    <property type="match status" value="1"/>
</dbReference>
<evidence type="ECO:0000313" key="3">
    <source>
        <dbReference type="Proteomes" id="UP000325292"/>
    </source>
</evidence>
<dbReference type="NCBIfam" id="TIGR03177">
    <property type="entry name" value="pilus_cpaB"/>
    <property type="match status" value="1"/>
</dbReference>
<sequence length="245" mass="25316">MAIAKRMGTFFRVNRWLLAGVVVIGVAAYVSARYVQLAIQQANAKVKSPTVQVLVAAQPISAYTPVAPALVTVKTFPAASVPVGAYSSLNGLSGAWTTQNVSVGMPIVSSEVFFPKTANVIAARISPQDMAVDVPLSSTAAIDGLIVPGDNVALFITVTKNGQKVLADFMNDVKVLAVNGSMAAPAAPTVGSSPNLIVAMSPAKIESLLYAEQYDGGFTAALESPHTKAKAPAPYGMTNLESAIP</sequence>
<feature type="domain" description="SAF" evidence="1">
    <location>
        <begin position="51"/>
        <end position="113"/>
    </location>
</feature>
<keyword evidence="3" id="KW-1185">Reference proteome</keyword>
<gene>
    <name evidence="2" type="ORF">BXT84_13220</name>
</gene>
<proteinExistence type="predicted"/>
<evidence type="ECO:0000259" key="1">
    <source>
        <dbReference type="SMART" id="SM00858"/>
    </source>
</evidence>
<accession>A0ABM6RTJ5</accession>
<dbReference type="InterPro" id="IPR017592">
    <property type="entry name" value="Pilus_assmbl_Flp-typ_CpaB"/>
</dbReference>
<dbReference type="RefSeq" id="WP_103376228.1">
    <property type="nucleotide sequence ID" value="NZ_CP133983.1"/>
</dbReference>